<gene>
    <name evidence="2" type="ORF">EV138_0550</name>
</gene>
<dbReference type="InterPro" id="IPR037401">
    <property type="entry name" value="SnoaL-like"/>
</dbReference>
<dbReference type="GO" id="GO:0016853">
    <property type="term" value="F:isomerase activity"/>
    <property type="evidence" value="ECO:0007669"/>
    <property type="project" value="UniProtKB-KW"/>
</dbReference>
<evidence type="ECO:0000313" key="3">
    <source>
        <dbReference type="Proteomes" id="UP000295151"/>
    </source>
</evidence>
<keyword evidence="3" id="KW-1185">Reference proteome</keyword>
<dbReference type="AlphaFoldDB" id="A0A4V3FJP1"/>
<name>A0A4V3FJP1_9ACTN</name>
<organism evidence="2 3">
    <name type="scientific">Kribbella voronezhensis</name>
    <dbReference type="NCBI Taxonomy" id="2512212"/>
    <lineage>
        <taxon>Bacteria</taxon>
        <taxon>Bacillati</taxon>
        <taxon>Actinomycetota</taxon>
        <taxon>Actinomycetes</taxon>
        <taxon>Propionibacteriales</taxon>
        <taxon>Kribbellaceae</taxon>
        <taxon>Kribbella</taxon>
    </lineage>
</organism>
<proteinExistence type="predicted"/>
<dbReference type="Pfam" id="PF12680">
    <property type="entry name" value="SnoaL_2"/>
    <property type="match status" value="1"/>
</dbReference>
<feature type="domain" description="SnoaL-like" evidence="1">
    <location>
        <begin position="7"/>
        <end position="100"/>
    </location>
</feature>
<protein>
    <submittedName>
        <fullName evidence="2">Ketosteroid isomerase-like protein</fullName>
    </submittedName>
</protein>
<dbReference type="SUPFAM" id="SSF54427">
    <property type="entry name" value="NTF2-like"/>
    <property type="match status" value="1"/>
</dbReference>
<dbReference type="EMBL" id="SOCE01000001">
    <property type="protein sequence ID" value="TDU87033.1"/>
    <property type="molecule type" value="Genomic_DNA"/>
</dbReference>
<evidence type="ECO:0000259" key="1">
    <source>
        <dbReference type="Pfam" id="PF12680"/>
    </source>
</evidence>
<dbReference type="Proteomes" id="UP000295151">
    <property type="component" value="Unassembled WGS sequence"/>
</dbReference>
<dbReference type="OrthoDB" id="3257148at2"/>
<comment type="caution">
    <text evidence="2">The sequence shown here is derived from an EMBL/GenBank/DDBJ whole genome shotgun (WGS) entry which is preliminary data.</text>
</comment>
<keyword evidence="2" id="KW-0413">Isomerase</keyword>
<reference evidence="2 3" key="1">
    <citation type="submission" date="2019-03" db="EMBL/GenBank/DDBJ databases">
        <title>Genomic Encyclopedia of Type Strains, Phase III (KMG-III): the genomes of soil and plant-associated and newly described type strains.</title>
        <authorList>
            <person name="Whitman W."/>
        </authorList>
    </citation>
    <scope>NUCLEOTIDE SEQUENCE [LARGE SCALE GENOMIC DNA]</scope>
    <source>
        <strain evidence="2 3">VKM Ac-2575</strain>
    </source>
</reference>
<dbReference type="InterPro" id="IPR032710">
    <property type="entry name" value="NTF2-like_dom_sf"/>
</dbReference>
<sequence>MTALDTVLAYHHAWTGHDFDLAMRYLADDIVCEAPAGRIEGAAAFRDFMEPFSKTVTSSTLLSAFGDETTALLMYDTVTIPVPHAPGAELHTVENGRITHLRIIFDRLPFTQARNS</sequence>
<evidence type="ECO:0000313" key="2">
    <source>
        <dbReference type="EMBL" id="TDU87033.1"/>
    </source>
</evidence>
<accession>A0A4V3FJP1</accession>
<dbReference type="Gene3D" id="3.10.450.50">
    <property type="match status" value="1"/>
</dbReference>